<comment type="similarity">
    <text evidence="8">Belongs to the binding-protein-dependent transport system permease family. OppBC subfamily.</text>
</comment>
<feature type="transmembrane region" description="Helical" evidence="9">
    <location>
        <begin position="9"/>
        <end position="27"/>
    </location>
</feature>
<dbReference type="Proteomes" id="UP000705283">
    <property type="component" value="Unassembled WGS sequence"/>
</dbReference>
<evidence type="ECO:0000256" key="9">
    <source>
        <dbReference type="RuleBase" id="RU363032"/>
    </source>
</evidence>
<evidence type="ECO:0000259" key="10">
    <source>
        <dbReference type="PROSITE" id="PS50928"/>
    </source>
</evidence>
<keyword evidence="6 9" id="KW-1133">Transmembrane helix</keyword>
<evidence type="ECO:0000256" key="2">
    <source>
        <dbReference type="ARBA" id="ARBA00022448"/>
    </source>
</evidence>
<dbReference type="EMBL" id="JADMKS010000008">
    <property type="protein sequence ID" value="MBF6638785.1"/>
    <property type="molecule type" value="Genomic_DNA"/>
</dbReference>
<name>A0AA40X5A9_9GAMM</name>
<keyword evidence="5 9" id="KW-0812">Transmembrane</keyword>
<evidence type="ECO:0000256" key="6">
    <source>
        <dbReference type="ARBA" id="ARBA00022989"/>
    </source>
</evidence>
<dbReference type="SUPFAM" id="SSF161098">
    <property type="entry name" value="MetI-like"/>
    <property type="match status" value="1"/>
</dbReference>
<dbReference type="InterPro" id="IPR000515">
    <property type="entry name" value="MetI-like"/>
</dbReference>
<dbReference type="GO" id="GO:0005886">
    <property type="term" value="C:plasma membrane"/>
    <property type="evidence" value="ECO:0007669"/>
    <property type="project" value="UniProtKB-SubCell"/>
</dbReference>
<dbReference type="PANTHER" id="PTHR43163:SF6">
    <property type="entry name" value="DIPEPTIDE TRANSPORT SYSTEM PERMEASE PROTEIN DPPB-RELATED"/>
    <property type="match status" value="1"/>
</dbReference>
<evidence type="ECO:0000313" key="11">
    <source>
        <dbReference type="EMBL" id="MBF6638785.1"/>
    </source>
</evidence>
<reference evidence="11" key="2">
    <citation type="submission" date="2022-09" db="EMBL/GenBank/DDBJ databases">
        <title>Rouxiella aceris sp. nov., isolated from tree sap and emended description of the genus Rhouxiella.</title>
        <authorList>
            <person name="Kim I.S."/>
        </authorList>
    </citation>
    <scope>NUCLEOTIDE SEQUENCE</scope>
    <source>
        <strain evidence="11">SAP-2</strain>
    </source>
</reference>
<evidence type="ECO:0000256" key="7">
    <source>
        <dbReference type="ARBA" id="ARBA00023136"/>
    </source>
</evidence>
<dbReference type="PANTHER" id="PTHR43163">
    <property type="entry name" value="DIPEPTIDE TRANSPORT SYSTEM PERMEASE PROTEIN DPPB-RELATED"/>
    <property type="match status" value="1"/>
</dbReference>
<feature type="transmembrane region" description="Helical" evidence="9">
    <location>
        <begin position="99"/>
        <end position="122"/>
    </location>
</feature>
<feature type="transmembrane region" description="Helical" evidence="9">
    <location>
        <begin position="287"/>
        <end position="313"/>
    </location>
</feature>
<dbReference type="Gene3D" id="1.10.3720.10">
    <property type="entry name" value="MetI-like"/>
    <property type="match status" value="1"/>
</dbReference>
<reference evidence="11" key="1">
    <citation type="submission" date="2020-11" db="EMBL/GenBank/DDBJ databases">
        <authorList>
            <person name="Lee S.D."/>
        </authorList>
    </citation>
    <scope>NUCLEOTIDE SEQUENCE</scope>
    <source>
        <strain evidence="11">SAP-2</strain>
    </source>
</reference>
<feature type="transmembrane region" description="Helical" evidence="9">
    <location>
        <begin position="134"/>
        <end position="156"/>
    </location>
</feature>
<dbReference type="PROSITE" id="PS50928">
    <property type="entry name" value="ABC_TM1"/>
    <property type="match status" value="1"/>
</dbReference>
<comment type="subcellular location">
    <subcellularLocation>
        <location evidence="1">Cell inner membrane</location>
        <topology evidence="1">Multi-pass membrane protein</topology>
    </subcellularLocation>
    <subcellularLocation>
        <location evidence="9">Cell membrane</location>
        <topology evidence="9">Multi-pass membrane protein</topology>
    </subcellularLocation>
</comment>
<accession>A0AA40X5A9</accession>
<dbReference type="Pfam" id="PF19300">
    <property type="entry name" value="BPD_transp_1_N"/>
    <property type="match status" value="1"/>
</dbReference>
<dbReference type="AlphaFoldDB" id="A0AA40X5A9"/>
<keyword evidence="7 9" id="KW-0472">Membrane</keyword>
<evidence type="ECO:0000256" key="4">
    <source>
        <dbReference type="ARBA" id="ARBA00022519"/>
    </source>
</evidence>
<evidence type="ECO:0000256" key="1">
    <source>
        <dbReference type="ARBA" id="ARBA00004429"/>
    </source>
</evidence>
<evidence type="ECO:0000256" key="8">
    <source>
        <dbReference type="ARBA" id="ARBA00024202"/>
    </source>
</evidence>
<evidence type="ECO:0000313" key="12">
    <source>
        <dbReference type="Proteomes" id="UP000705283"/>
    </source>
</evidence>
<dbReference type="RefSeq" id="WP_194978588.1">
    <property type="nucleotide sequence ID" value="NZ_JADMKS010000008.1"/>
</dbReference>
<keyword evidence="4" id="KW-0997">Cell inner membrane</keyword>
<dbReference type="CDD" id="cd06261">
    <property type="entry name" value="TM_PBP2"/>
    <property type="match status" value="1"/>
</dbReference>
<keyword evidence="3" id="KW-1003">Cell membrane</keyword>
<organism evidence="11 12">
    <name type="scientific">Rouxiella silvae</name>
    <dbReference type="NCBI Taxonomy" id="1646373"/>
    <lineage>
        <taxon>Bacteria</taxon>
        <taxon>Pseudomonadati</taxon>
        <taxon>Pseudomonadota</taxon>
        <taxon>Gammaproteobacteria</taxon>
        <taxon>Enterobacterales</taxon>
        <taxon>Yersiniaceae</taxon>
        <taxon>Rouxiella</taxon>
    </lineage>
</organism>
<feature type="domain" description="ABC transmembrane type-1" evidence="10">
    <location>
        <begin position="95"/>
        <end position="306"/>
    </location>
</feature>
<gene>
    <name evidence="11" type="ORF">ITX54_19135</name>
</gene>
<protein>
    <submittedName>
        <fullName evidence="11">ABC transporter permease</fullName>
    </submittedName>
</protein>
<comment type="caution">
    <text evidence="11">The sequence shown here is derived from an EMBL/GenBank/DDBJ whole genome shotgun (WGS) entry which is preliminary data.</text>
</comment>
<dbReference type="GO" id="GO:0055085">
    <property type="term" value="P:transmembrane transport"/>
    <property type="evidence" value="ECO:0007669"/>
    <property type="project" value="InterPro"/>
</dbReference>
<feature type="transmembrane region" description="Helical" evidence="9">
    <location>
        <begin position="187"/>
        <end position="206"/>
    </location>
</feature>
<dbReference type="InterPro" id="IPR035906">
    <property type="entry name" value="MetI-like_sf"/>
</dbReference>
<feature type="transmembrane region" description="Helical" evidence="9">
    <location>
        <begin position="245"/>
        <end position="267"/>
    </location>
</feature>
<sequence>MIRVILRRILISIPVLIGISLVVFFLIKLQPGDPLVGMISPETTPEQKQEMLRQAGYLDPVGIQYLRWASRAIFGDFGYSLHSGAPVLTLINERVLNTLLLAGTSLFITLLIALPLGIYLGLRRGSYADISVSLLSFIIVSIPVFFIAILLVKVFAMNLHWFPVSGVSTLGSNNSGIDRLIDVAKHLVLPAVALAVGNIAIFSRYLRSSISELTRQNFIRALFAKGMKRSGVIFPHLLKNAAKPLITVVGMEIPALLSSTLLTEIIFNWPGIGRLSFDAIQARDYPLLMGVVLFLAVITLAINIIADILYALADPRVRLTP</sequence>
<dbReference type="InterPro" id="IPR045621">
    <property type="entry name" value="BPD_transp_1_N"/>
</dbReference>
<dbReference type="Pfam" id="PF00528">
    <property type="entry name" value="BPD_transp_1"/>
    <property type="match status" value="1"/>
</dbReference>
<proteinExistence type="inferred from homology"/>
<evidence type="ECO:0000256" key="3">
    <source>
        <dbReference type="ARBA" id="ARBA00022475"/>
    </source>
</evidence>
<evidence type="ECO:0000256" key="5">
    <source>
        <dbReference type="ARBA" id="ARBA00022692"/>
    </source>
</evidence>
<keyword evidence="2 9" id="KW-0813">Transport</keyword>